<evidence type="ECO:0000313" key="1">
    <source>
        <dbReference type="EMBL" id="ADO97431.1"/>
    </source>
</evidence>
<name>E3SIY3_9CAUD</name>
<evidence type="ECO:0000313" key="2">
    <source>
        <dbReference type="Proteomes" id="UP000006524"/>
    </source>
</evidence>
<dbReference type="RefSeq" id="YP_004322245.1">
    <property type="nucleotide sequence ID" value="NC_015279.1"/>
</dbReference>
<dbReference type="GeneID" id="10326721"/>
<sequence length="71" mass="8153">MSNTKGGRRKCSSYVGTTHTLLIHTEEFTKALYNLIDLKIIDLDEYQGLIDNFTTTEELDAYLTAREDMSF</sequence>
<organism evidence="1 2">
    <name type="scientific">Synechococcus phage S-SM2</name>
    <dbReference type="NCBI Taxonomy" id="444860"/>
    <lineage>
        <taxon>Viruses</taxon>
        <taxon>Duplodnaviria</taxon>
        <taxon>Heunggongvirae</taxon>
        <taxon>Uroviricota</taxon>
        <taxon>Caudoviricetes</taxon>
        <taxon>Pantevenvirales</taxon>
        <taxon>Kyanoviridae</taxon>
        <taxon>Nilusvirus</taxon>
        <taxon>Nilusvirus ssm2</taxon>
    </lineage>
</organism>
<accession>E3SIY3</accession>
<keyword evidence="2" id="KW-1185">Reference proteome</keyword>
<dbReference type="KEGG" id="vg:10326721"/>
<dbReference type="Proteomes" id="UP000006524">
    <property type="component" value="Segment"/>
</dbReference>
<proteinExistence type="predicted"/>
<dbReference type="EMBL" id="GU071095">
    <property type="protein sequence ID" value="ADO97431.1"/>
    <property type="molecule type" value="Genomic_DNA"/>
</dbReference>
<protein>
    <submittedName>
        <fullName evidence="1">Gp90</fullName>
    </submittedName>
</protein>
<gene>
    <name evidence="1" type="primary">gp90</name>
    <name evidence="1" type="ORF">SSM2_089</name>
</gene>
<reference evidence="1 2" key="1">
    <citation type="journal article" date="2010" name="Environ. Microbiol.">
        <title>Genomic analysis of oceanic cyanobacterial myoviruses compared with T4-like myoviruses from diverse hosts and environments.</title>
        <authorList>
            <person name="Sullivan M.B."/>
            <person name="Huang K.H."/>
            <person name="Ignacio-Espinoza J.C."/>
            <person name="Berlin A.M."/>
            <person name="Kelly L."/>
            <person name="Weigele P.R."/>
            <person name="DeFrancesco A.S."/>
            <person name="Kern S.E."/>
            <person name="Thompson L.R."/>
            <person name="Young S."/>
            <person name="Yandava C."/>
            <person name="Fu R."/>
            <person name="Krastins B."/>
            <person name="Chase M."/>
            <person name="Sarracino D."/>
            <person name="Osburne M.S."/>
            <person name="Henn M.R."/>
            <person name="Chisholm S.W."/>
        </authorList>
    </citation>
    <scope>NUCLEOTIDE SEQUENCE [LARGE SCALE GENOMIC DNA]</scope>
    <source>
        <strain evidence="1">8017-1</strain>
    </source>
</reference>